<proteinExistence type="inferred from homology"/>
<reference evidence="15 16" key="1">
    <citation type="submission" date="2015-03" db="EMBL/GenBank/DDBJ databases">
        <authorList>
            <person name="Radwan O."/>
            <person name="Al-Naeli F.A."/>
            <person name="Rendon G.A."/>
            <person name="Fields C."/>
        </authorList>
    </citation>
    <scope>NUCLEOTIDE SEQUENCE [LARGE SCALE GENOMIC DNA]</scope>
    <source>
        <strain evidence="15">CR-DP1</strain>
    </source>
</reference>
<feature type="transmembrane region" description="Helical" evidence="14">
    <location>
        <begin position="278"/>
        <end position="299"/>
    </location>
</feature>
<comment type="function">
    <text evidence="10">Transport of phosphate groups from the cytosol to the mitochondrial matrix.</text>
</comment>
<keyword evidence="3 12" id="KW-0813">Transport</keyword>
<evidence type="ECO:0000256" key="13">
    <source>
        <dbReference type="SAM" id="MobiDB-lite"/>
    </source>
</evidence>
<dbReference type="Gene3D" id="1.50.40.10">
    <property type="entry name" value="Mitochondrial carrier domain"/>
    <property type="match status" value="2"/>
</dbReference>
<feature type="transmembrane region" description="Helical" evidence="14">
    <location>
        <begin position="339"/>
        <end position="357"/>
    </location>
</feature>
<evidence type="ECO:0000256" key="10">
    <source>
        <dbReference type="ARBA" id="ARBA00054508"/>
    </source>
</evidence>
<evidence type="ECO:0000256" key="2">
    <source>
        <dbReference type="ARBA" id="ARBA00006375"/>
    </source>
</evidence>
<evidence type="ECO:0000256" key="11">
    <source>
        <dbReference type="PROSITE-ProRule" id="PRU00282"/>
    </source>
</evidence>
<evidence type="ECO:0000256" key="8">
    <source>
        <dbReference type="ARBA" id="ARBA00023128"/>
    </source>
</evidence>
<keyword evidence="16" id="KW-1185">Reference proteome</keyword>
<dbReference type="GO" id="GO:0005743">
    <property type="term" value="C:mitochondrial inner membrane"/>
    <property type="evidence" value="ECO:0007669"/>
    <property type="project" value="UniProtKB-SubCell"/>
</dbReference>
<evidence type="ECO:0000313" key="16">
    <source>
        <dbReference type="Proteomes" id="UP000033483"/>
    </source>
</evidence>
<evidence type="ECO:0000256" key="5">
    <source>
        <dbReference type="ARBA" id="ARBA00022737"/>
    </source>
</evidence>
<feature type="region of interest" description="Disordered" evidence="13">
    <location>
        <begin position="1"/>
        <end position="31"/>
    </location>
</feature>
<accession>A0A0F4ZEF9</accession>
<keyword evidence="5" id="KW-0677">Repeat</keyword>
<dbReference type="InterPro" id="IPR023395">
    <property type="entry name" value="MCP_dom_sf"/>
</dbReference>
<gene>
    <name evidence="15" type="ORF">TD95_005296</name>
</gene>
<keyword evidence="8" id="KW-0496">Mitochondrion</keyword>
<organism evidence="15 16">
    <name type="scientific">Thielaviopsis punctulata</name>
    <dbReference type="NCBI Taxonomy" id="72032"/>
    <lineage>
        <taxon>Eukaryota</taxon>
        <taxon>Fungi</taxon>
        <taxon>Dikarya</taxon>
        <taxon>Ascomycota</taxon>
        <taxon>Pezizomycotina</taxon>
        <taxon>Sordariomycetes</taxon>
        <taxon>Hypocreomycetidae</taxon>
        <taxon>Microascales</taxon>
        <taxon>Ceratocystidaceae</taxon>
        <taxon>Thielaviopsis</taxon>
    </lineage>
</organism>
<dbReference type="Proteomes" id="UP000033483">
    <property type="component" value="Unassembled WGS sequence"/>
</dbReference>
<protein>
    <recommendedName>
        <fullName evidence="17">Mitochondrial phosphate carrier protein</fullName>
    </recommendedName>
</protein>
<dbReference type="SUPFAM" id="SSF103506">
    <property type="entry name" value="Mitochondrial carrier"/>
    <property type="match status" value="1"/>
</dbReference>
<dbReference type="AlphaFoldDB" id="A0A0F4ZEF9"/>
<keyword evidence="7 14" id="KW-1133">Transmembrane helix</keyword>
<comment type="subcellular location">
    <subcellularLocation>
        <location evidence="1">Mitochondrion inner membrane</location>
        <topology evidence="1">Multi-pass membrane protein</topology>
    </subcellularLocation>
</comment>
<comment type="similarity">
    <text evidence="2 12">Belongs to the mitochondrial carrier (TC 2.A.29) family.</text>
</comment>
<keyword evidence="6" id="KW-0999">Mitochondrion inner membrane</keyword>
<evidence type="ECO:0000256" key="4">
    <source>
        <dbReference type="ARBA" id="ARBA00022692"/>
    </source>
</evidence>
<dbReference type="InterPro" id="IPR018108">
    <property type="entry name" value="MCP_transmembrane"/>
</dbReference>
<dbReference type="GO" id="GO:1990547">
    <property type="term" value="P:mitochondrial phosphate ion transmembrane transport"/>
    <property type="evidence" value="ECO:0007669"/>
    <property type="project" value="InterPro"/>
</dbReference>
<dbReference type="GO" id="GO:0035434">
    <property type="term" value="P:copper ion transmembrane transport"/>
    <property type="evidence" value="ECO:0007669"/>
    <property type="project" value="UniProtKB-ARBA"/>
</dbReference>
<keyword evidence="9 11" id="KW-0472">Membrane</keyword>
<comment type="caution">
    <text evidence="15">The sequence shown here is derived from an EMBL/GenBank/DDBJ whole genome shotgun (WGS) entry which is preliminary data.</text>
</comment>
<evidence type="ECO:0000256" key="14">
    <source>
        <dbReference type="SAM" id="Phobius"/>
    </source>
</evidence>
<evidence type="ECO:0000256" key="7">
    <source>
        <dbReference type="ARBA" id="ARBA00022989"/>
    </source>
</evidence>
<dbReference type="EMBL" id="LAEV01001302">
    <property type="protein sequence ID" value="KKA28501.1"/>
    <property type="molecule type" value="Genomic_DNA"/>
</dbReference>
<dbReference type="PANTHER" id="PTHR45671:SF10">
    <property type="entry name" value="SOLUTE CARRIER FAMILY 25 MEMBER 3"/>
    <property type="match status" value="1"/>
</dbReference>
<evidence type="ECO:0000256" key="9">
    <source>
        <dbReference type="ARBA" id="ARBA00023136"/>
    </source>
</evidence>
<name>A0A0F4ZEF9_9PEZI</name>
<evidence type="ECO:0000313" key="15">
    <source>
        <dbReference type="EMBL" id="KKA28501.1"/>
    </source>
</evidence>
<dbReference type="InterPro" id="IPR044677">
    <property type="entry name" value="SLC25A3/Pic2/Mir1-like"/>
</dbReference>
<evidence type="ECO:0008006" key="17">
    <source>
        <dbReference type="Google" id="ProtNLM"/>
    </source>
</evidence>
<dbReference type="OrthoDB" id="427452at2759"/>
<dbReference type="PROSITE" id="PS50920">
    <property type="entry name" value="SOLCAR"/>
    <property type="match status" value="3"/>
</dbReference>
<evidence type="ECO:0000256" key="12">
    <source>
        <dbReference type="RuleBase" id="RU000488"/>
    </source>
</evidence>
<dbReference type="PANTHER" id="PTHR45671">
    <property type="entry name" value="SOLUTE CARRIER FAMILY 25 (MITOCHONDRIAL CARRIER PHOSPHATE CARRIER), MEMBER 3, LIKE-RELATED-RELATED"/>
    <property type="match status" value="1"/>
</dbReference>
<dbReference type="GO" id="GO:0005315">
    <property type="term" value="F:phosphate transmembrane transporter activity"/>
    <property type="evidence" value="ECO:0007669"/>
    <property type="project" value="InterPro"/>
</dbReference>
<evidence type="ECO:0000256" key="3">
    <source>
        <dbReference type="ARBA" id="ARBA00022448"/>
    </source>
</evidence>
<evidence type="ECO:0000256" key="1">
    <source>
        <dbReference type="ARBA" id="ARBA00004448"/>
    </source>
</evidence>
<dbReference type="FunFam" id="1.50.40.10:FF:000076">
    <property type="entry name" value="Mitochondrial phosphate carrier protein 2"/>
    <property type="match status" value="1"/>
</dbReference>
<feature type="repeat" description="Solcar" evidence="11">
    <location>
        <begin position="81"/>
        <end position="165"/>
    </location>
</feature>
<feature type="repeat" description="Solcar" evidence="11">
    <location>
        <begin position="178"/>
        <end position="263"/>
    </location>
</feature>
<evidence type="ECO:0000256" key="6">
    <source>
        <dbReference type="ARBA" id="ARBA00022792"/>
    </source>
</evidence>
<dbReference type="FunFam" id="1.50.40.10:FF:000131">
    <property type="entry name" value="Mitochondrial phosphate carrier protein 2"/>
    <property type="match status" value="1"/>
</dbReference>
<keyword evidence="4 11" id="KW-0812">Transmembrane</keyword>
<dbReference type="Pfam" id="PF00153">
    <property type="entry name" value="Mito_carr"/>
    <property type="match status" value="3"/>
</dbReference>
<feature type="repeat" description="Solcar" evidence="11">
    <location>
        <begin position="279"/>
        <end position="363"/>
    </location>
</feature>
<sequence length="377" mass="41220">MSENTPWKAFAGITAPPKSLSDTPAKPTPLQARPELYSSYSIIDDSKEKAKKLGAEAAAEFDRASKKTQDMTGHIQLYTGRYYAACAFGGLLACGATHTAITPLDVVKTRRQVDPHVYTSNIQGWRTIYARQGLAGIYQGWSPTFFGYCLQGAFKYGWYEYFKQTYAQLAGPRIAHDHSTALYLAASASAEFFADIALCPFEAIKVRMQGALQPAYSGTADGLRRIVASEGVAGLYKGIMPLWGRQIPYTMMKFASFETIVAAMYARLPGRKEDYGRAAQTGVSFVGGYLAGILCAIVSHPSDVMVSKLNSSRQKGEGSGAAVSRIYKEIGFSGLWNGLPVRILMIGTLTGMQWMIYDYFKIFMGFPTTGGGEEQKK</sequence>